<dbReference type="Pfam" id="PF00583">
    <property type="entry name" value="Acetyltransf_1"/>
    <property type="match status" value="1"/>
</dbReference>
<evidence type="ECO:0000256" key="9">
    <source>
        <dbReference type="ARBA" id="ARBA00022842"/>
    </source>
</evidence>
<dbReference type="InterPro" id="IPR016181">
    <property type="entry name" value="Acyl_CoA_acyltransferase"/>
</dbReference>
<dbReference type="SUPFAM" id="SSF52540">
    <property type="entry name" value="P-loop containing nucleoside triphosphate hydrolases"/>
    <property type="match status" value="1"/>
</dbReference>
<dbReference type="CDD" id="cd04301">
    <property type="entry name" value="NAT_SF"/>
    <property type="match status" value="1"/>
</dbReference>
<comment type="caution">
    <text evidence="13">The sequence shown here is derived from an EMBL/GenBank/DDBJ whole genome shotgun (WGS) entry which is preliminary data.</text>
</comment>
<evidence type="ECO:0000256" key="11">
    <source>
        <dbReference type="ARBA" id="ARBA00032441"/>
    </source>
</evidence>
<evidence type="ECO:0000256" key="3">
    <source>
        <dbReference type="ARBA" id="ARBA00019010"/>
    </source>
</evidence>
<comment type="similarity">
    <text evidence="2">Belongs to the TsaE family.</text>
</comment>
<dbReference type="Gene3D" id="3.40.50.300">
    <property type="entry name" value="P-loop containing nucleotide triphosphate hydrolases"/>
    <property type="match status" value="1"/>
</dbReference>
<evidence type="ECO:0000313" key="14">
    <source>
        <dbReference type="Proteomes" id="UP000295818"/>
    </source>
</evidence>
<dbReference type="InterPro" id="IPR027417">
    <property type="entry name" value="P-loop_NTPase"/>
</dbReference>
<dbReference type="Proteomes" id="UP000295818">
    <property type="component" value="Unassembled WGS sequence"/>
</dbReference>
<feature type="domain" description="N-acetyltransferase" evidence="12">
    <location>
        <begin position="4"/>
        <end position="155"/>
    </location>
</feature>
<dbReference type="PANTHER" id="PTHR33540:SF2">
    <property type="entry name" value="TRNA THREONYLCARBAMOYLADENOSINE BIOSYNTHESIS PROTEIN TSAE"/>
    <property type="match status" value="1"/>
</dbReference>
<reference evidence="13 14" key="1">
    <citation type="journal article" date="2015" name="Stand. Genomic Sci.">
        <title>Genomic Encyclopedia of Bacterial and Archaeal Type Strains, Phase III: the genomes of soil and plant-associated and newly described type strains.</title>
        <authorList>
            <person name="Whitman W.B."/>
            <person name="Woyke T."/>
            <person name="Klenk H.P."/>
            <person name="Zhou Y."/>
            <person name="Lilburn T.G."/>
            <person name="Beck B.J."/>
            <person name="De Vos P."/>
            <person name="Vandamme P."/>
            <person name="Eisen J.A."/>
            <person name="Garrity G."/>
            <person name="Hugenholtz P."/>
            <person name="Kyrpides N.C."/>
        </authorList>
    </citation>
    <scope>NUCLEOTIDE SEQUENCE [LARGE SCALE GENOMIC DNA]</scope>
    <source>
        <strain evidence="13 14">VKM Ac-2538</strain>
    </source>
</reference>
<comment type="function">
    <text evidence="10">Required for the formation of a threonylcarbamoyl group on adenosine at position 37 (t(6)A37) in tRNAs that read codons beginning with adenine. Is involved in the transfer of the threonylcarbamoyl moiety of threonylcarbamoyl-AMP (TC-AMP) to the N6 group of A37, together with TsaD and TsaB. TsaE seems to play an indirect role in the t(6)A biosynthesis pathway, possibly in regulating the core enzymatic function of TsaD.</text>
</comment>
<sequence>MTDLHVVDATAEHAEEIVDVIHHAFSARRVLDPPSTALSENATTVAAAVAAHGGLLVLIDGVAAGAMLFEVDGDVLGLRRVSVNPRFQGRGVASAMVGCAEDTARERGLRRVRLIARVELPDTVEFWRRRGYSVVEREGQNLIYAKAMPIELTIPTADDMRAASEELAGQLRAGDVLVLSGDLGAGKTTFTQGLGAGLKVRGDITSPTFVISRVHPSLAGGPALVHVDAYRLGGIAELDDLDLDASLDDAVTVVEWGHGLAESLAPDRLDIVITRGDDDIDETRDLRITPAGPRWAETGVSLTPPVLSAAERD</sequence>
<keyword evidence="5" id="KW-0819">tRNA processing</keyword>
<evidence type="ECO:0000256" key="2">
    <source>
        <dbReference type="ARBA" id="ARBA00007599"/>
    </source>
</evidence>
<keyword evidence="9" id="KW-0460">Magnesium</keyword>
<dbReference type="NCBIfam" id="TIGR00150">
    <property type="entry name" value="T6A_YjeE"/>
    <property type="match status" value="1"/>
</dbReference>
<protein>
    <recommendedName>
        <fullName evidence="3">tRNA threonylcarbamoyladenosine biosynthesis protein TsaE</fullName>
    </recommendedName>
    <alternativeName>
        <fullName evidence="11">t(6)A37 threonylcarbamoyladenosine biosynthesis protein TsaE</fullName>
    </alternativeName>
</protein>
<dbReference type="EMBL" id="SLWM01000008">
    <property type="protein sequence ID" value="TCO20933.1"/>
    <property type="molecule type" value="Genomic_DNA"/>
</dbReference>
<proteinExistence type="inferred from homology"/>
<evidence type="ECO:0000313" key="13">
    <source>
        <dbReference type="EMBL" id="TCO20933.1"/>
    </source>
</evidence>
<evidence type="ECO:0000256" key="8">
    <source>
        <dbReference type="ARBA" id="ARBA00022840"/>
    </source>
</evidence>
<evidence type="ECO:0000256" key="4">
    <source>
        <dbReference type="ARBA" id="ARBA00022490"/>
    </source>
</evidence>
<keyword evidence="7" id="KW-0547">Nucleotide-binding</keyword>
<evidence type="ECO:0000256" key="5">
    <source>
        <dbReference type="ARBA" id="ARBA00022694"/>
    </source>
</evidence>
<gene>
    <name evidence="13" type="ORF">EV644_108147</name>
</gene>
<evidence type="ECO:0000256" key="6">
    <source>
        <dbReference type="ARBA" id="ARBA00022723"/>
    </source>
</evidence>
<dbReference type="SUPFAM" id="SSF55729">
    <property type="entry name" value="Acyl-CoA N-acyltransferases (Nat)"/>
    <property type="match status" value="1"/>
</dbReference>
<dbReference type="PROSITE" id="PS51186">
    <property type="entry name" value="GNAT"/>
    <property type="match status" value="1"/>
</dbReference>
<name>A0ABY2BI56_9ACTN</name>
<keyword evidence="4" id="KW-0963">Cytoplasm</keyword>
<keyword evidence="8" id="KW-0067">ATP-binding</keyword>
<dbReference type="Pfam" id="PF02367">
    <property type="entry name" value="TsaE"/>
    <property type="match status" value="1"/>
</dbReference>
<dbReference type="RefSeq" id="WP_132190695.1">
    <property type="nucleotide sequence ID" value="NZ_SLWM01000008.1"/>
</dbReference>
<dbReference type="Gene3D" id="3.40.630.30">
    <property type="match status" value="1"/>
</dbReference>
<accession>A0ABY2BI56</accession>
<keyword evidence="14" id="KW-1185">Reference proteome</keyword>
<evidence type="ECO:0000256" key="10">
    <source>
        <dbReference type="ARBA" id="ARBA00024908"/>
    </source>
</evidence>
<evidence type="ECO:0000256" key="7">
    <source>
        <dbReference type="ARBA" id="ARBA00022741"/>
    </source>
</evidence>
<evidence type="ECO:0000256" key="1">
    <source>
        <dbReference type="ARBA" id="ARBA00004496"/>
    </source>
</evidence>
<keyword evidence="6" id="KW-0479">Metal-binding</keyword>
<comment type="subcellular location">
    <subcellularLocation>
        <location evidence="1">Cytoplasm</location>
    </subcellularLocation>
</comment>
<organism evidence="13 14">
    <name type="scientific">Kribbella orskensis</name>
    <dbReference type="NCBI Taxonomy" id="2512216"/>
    <lineage>
        <taxon>Bacteria</taxon>
        <taxon>Bacillati</taxon>
        <taxon>Actinomycetota</taxon>
        <taxon>Actinomycetes</taxon>
        <taxon>Propionibacteriales</taxon>
        <taxon>Kribbellaceae</taxon>
        <taxon>Kribbella</taxon>
    </lineage>
</organism>
<dbReference type="InterPro" id="IPR000182">
    <property type="entry name" value="GNAT_dom"/>
</dbReference>
<dbReference type="InterPro" id="IPR003442">
    <property type="entry name" value="T6A_TsaE"/>
</dbReference>
<dbReference type="PANTHER" id="PTHR33540">
    <property type="entry name" value="TRNA THREONYLCARBAMOYLADENOSINE BIOSYNTHESIS PROTEIN TSAE"/>
    <property type="match status" value="1"/>
</dbReference>
<evidence type="ECO:0000259" key="12">
    <source>
        <dbReference type="PROSITE" id="PS51186"/>
    </source>
</evidence>